<organism evidence="3 4">
    <name type="scientific">Byssochlamys spectabilis</name>
    <name type="common">Paecilomyces variotii</name>
    <dbReference type="NCBI Taxonomy" id="264951"/>
    <lineage>
        <taxon>Eukaryota</taxon>
        <taxon>Fungi</taxon>
        <taxon>Dikarya</taxon>
        <taxon>Ascomycota</taxon>
        <taxon>Pezizomycotina</taxon>
        <taxon>Eurotiomycetes</taxon>
        <taxon>Eurotiomycetidae</taxon>
        <taxon>Eurotiales</taxon>
        <taxon>Thermoascaceae</taxon>
        <taxon>Paecilomyces</taxon>
    </lineage>
</organism>
<feature type="compositionally biased region" description="Basic and acidic residues" evidence="1">
    <location>
        <begin position="31"/>
        <end position="51"/>
    </location>
</feature>
<dbReference type="Pfam" id="PF15496">
    <property type="entry name" value="DUF4646"/>
    <property type="match status" value="1"/>
</dbReference>
<dbReference type="InterPro" id="IPR028018">
    <property type="entry name" value="DUF4646"/>
</dbReference>
<feature type="compositionally biased region" description="Basic and acidic residues" evidence="1">
    <location>
        <begin position="223"/>
        <end position="234"/>
    </location>
</feature>
<feature type="transmembrane region" description="Helical" evidence="2">
    <location>
        <begin position="135"/>
        <end position="157"/>
    </location>
</feature>
<dbReference type="VEuPathDB" id="FungiDB:C8Q69DRAFT_108016"/>
<comment type="caution">
    <text evidence="3">The sequence shown here is derived from an EMBL/GenBank/DDBJ whole genome shotgun (WGS) entry which is preliminary data.</text>
</comment>
<dbReference type="EMBL" id="RCNU01000014">
    <property type="protein sequence ID" value="RWQ92254.1"/>
    <property type="molecule type" value="Genomic_DNA"/>
</dbReference>
<accession>A0A443HKF1</accession>
<feature type="region of interest" description="Disordered" evidence="1">
    <location>
        <begin position="223"/>
        <end position="325"/>
    </location>
</feature>
<name>A0A443HKF1_BYSSP</name>
<evidence type="ECO:0000256" key="1">
    <source>
        <dbReference type="SAM" id="MobiDB-lite"/>
    </source>
</evidence>
<evidence type="ECO:0000256" key="2">
    <source>
        <dbReference type="SAM" id="Phobius"/>
    </source>
</evidence>
<gene>
    <name evidence="3" type="ORF">C8Q69DRAFT_108016</name>
</gene>
<dbReference type="Proteomes" id="UP000283841">
    <property type="component" value="Unassembled WGS sequence"/>
</dbReference>
<evidence type="ECO:0000313" key="3">
    <source>
        <dbReference type="EMBL" id="RWQ92254.1"/>
    </source>
</evidence>
<proteinExistence type="predicted"/>
<feature type="compositionally biased region" description="Polar residues" evidence="1">
    <location>
        <begin position="235"/>
        <end position="249"/>
    </location>
</feature>
<reference evidence="3 4" key="1">
    <citation type="journal article" date="2018" name="Front. Microbiol.">
        <title>Genomic and genetic insights into a cosmopolitan fungus, Paecilomyces variotii (Eurotiales).</title>
        <authorList>
            <person name="Urquhart A.S."/>
            <person name="Mondo S.J."/>
            <person name="Makela M.R."/>
            <person name="Hane J.K."/>
            <person name="Wiebenga A."/>
            <person name="He G."/>
            <person name="Mihaltcheva S."/>
            <person name="Pangilinan J."/>
            <person name="Lipzen A."/>
            <person name="Barry K."/>
            <person name="de Vries R.P."/>
            <person name="Grigoriev I.V."/>
            <person name="Idnurm A."/>
        </authorList>
    </citation>
    <scope>NUCLEOTIDE SEQUENCE [LARGE SCALE GENOMIC DNA]</scope>
    <source>
        <strain evidence="3 4">CBS 101075</strain>
    </source>
</reference>
<dbReference type="GeneID" id="39594366"/>
<keyword evidence="2" id="KW-1133">Transmembrane helix</keyword>
<dbReference type="AlphaFoldDB" id="A0A443HKF1"/>
<keyword evidence="2" id="KW-0812">Transmembrane</keyword>
<feature type="compositionally biased region" description="Polar residues" evidence="1">
    <location>
        <begin position="273"/>
        <end position="285"/>
    </location>
</feature>
<feature type="region of interest" description="Disordered" evidence="1">
    <location>
        <begin position="1"/>
        <end position="51"/>
    </location>
</feature>
<dbReference type="RefSeq" id="XP_028481899.1">
    <property type="nucleotide sequence ID" value="XM_028625089.1"/>
</dbReference>
<sequence length="325" mass="35750">MDPSAHAGEYNCCPDVEPPPAYSPPSLTDGSWEHFPDGHNDGDVKSTADHSSLLEKEPLIRPAESGEPGFATESALRRGLQVPTKSRHITSGFEYPTVLARYDIPEVDWARFTGEITNTAAMSRRQWTTAIGRGLGTFAVGGLLIGFMGAVPAVVVAKKVREHREQQNLAQAMSPGSTSSLPRKIELWNESYFKPRGIIIRVDLPFEDMADIDFMDVSTSEDYKEQYQSRRPSLDESTGLSHARTNSYDEGTARAKASRRGRIVIIPLDARMDSTSRSPSTMSLQEQDDHLDQGGGRGARHQGLSSPAEYGRARKTSRYASEPLP</sequence>
<evidence type="ECO:0000313" key="4">
    <source>
        <dbReference type="Proteomes" id="UP000283841"/>
    </source>
</evidence>
<keyword evidence="4" id="KW-1185">Reference proteome</keyword>
<protein>
    <submittedName>
        <fullName evidence="3">Uncharacterized protein</fullName>
    </submittedName>
</protein>
<keyword evidence="2" id="KW-0472">Membrane</keyword>